<gene>
    <name evidence="1" type="ORF">DY023_13845</name>
</gene>
<dbReference type="InterPro" id="IPR036770">
    <property type="entry name" value="Ankyrin_rpt-contain_sf"/>
</dbReference>
<keyword evidence="2" id="KW-1185">Reference proteome</keyword>
<organism evidence="1 2">
    <name type="scientific">Microbacterium bovistercoris</name>
    <dbReference type="NCBI Taxonomy" id="2293570"/>
    <lineage>
        <taxon>Bacteria</taxon>
        <taxon>Bacillati</taxon>
        <taxon>Actinomycetota</taxon>
        <taxon>Actinomycetes</taxon>
        <taxon>Micrococcales</taxon>
        <taxon>Microbacteriaceae</taxon>
        <taxon>Microbacterium</taxon>
    </lineage>
</organism>
<name>A0A371NQP6_9MICO</name>
<dbReference type="OrthoDB" id="1551450at2"/>
<reference evidence="1 2" key="1">
    <citation type="submission" date="2018-08" db="EMBL/GenBank/DDBJ databases">
        <title>Isolation, diversity and antifungal activity of Actinobacteria from cow dung.</title>
        <authorList>
            <person name="Ling L."/>
        </authorList>
    </citation>
    <scope>NUCLEOTIDE SEQUENCE [LARGE SCALE GENOMIC DNA]</scope>
    <source>
        <strain evidence="1 2">NEAU-LLE</strain>
    </source>
</reference>
<dbReference type="Proteomes" id="UP000262172">
    <property type="component" value="Unassembled WGS sequence"/>
</dbReference>
<sequence>MLNAEWPGILDPEVLNPTHLDDGERLADAAKAGDWAAVLGLLDAGRPTVNQWRIGGQSWFTPLHQAAFLGAPVDVVEELVRRGAWRSLPTADGDRPIDLAERNGHHHLREALATHTPSDQERRRFAAWDRHLAALIAERTERLDPVGFRAVPTEVIALETFETLWFGYPGMYGGFGMSIHRGRLFVESWSRVVGGSGQAHVITESGCVLVEEGFV</sequence>
<dbReference type="AlphaFoldDB" id="A0A371NQP6"/>
<protein>
    <submittedName>
        <fullName evidence="1">Uncharacterized protein</fullName>
    </submittedName>
</protein>
<proteinExistence type="predicted"/>
<evidence type="ECO:0000313" key="2">
    <source>
        <dbReference type="Proteomes" id="UP000262172"/>
    </source>
</evidence>
<dbReference type="Gene3D" id="1.25.40.20">
    <property type="entry name" value="Ankyrin repeat-containing domain"/>
    <property type="match status" value="1"/>
</dbReference>
<comment type="caution">
    <text evidence="1">The sequence shown here is derived from an EMBL/GenBank/DDBJ whole genome shotgun (WGS) entry which is preliminary data.</text>
</comment>
<accession>A0A371NQP6</accession>
<dbReference type="RefSeq" id="WP_116242923.1">
    <property type="nucleotide sequence ID" value="NZ_QUAB01000046.1"/>
</dbReference>
<dbReference type="SUPFAM" id="SSF48403">
    <property type="entry name" value="Ankyrin repeat"/>
    <property type="match status" value="1"/>
</dbReference>
<evidence type="ECO:0000313" key="1">
    <source>
        <dbReference type="EMBL" id="REJ04524.1"/>
    </source>
</evidence>
<dbReference type="EMBL" id="QUAB01000046">
    <property type="protein sequence ID" value="REJ04524.1"/>
    <property type="molecule type" value="Genomic_DNA"/>
</dbReference>